<dbReference type="STRING" id="266779.Meso_3293"/>
<accession>Q11D61</accession>
<gene>
    <name evidence="3" type="ordered locus">Meso_3293</name>
</gene>
<dbReference type="HOGENOM" id="CLU_040452_3_1_5"/>
<dbReference type="InterPro" id="IPR043143">
    <property type="entry name" value="Mal/L-sulf/L-lact_DH-like_NADP"/>
</dbReference>
<comment type="similarity">
    <text evidence="1">Belongs to the LDH2/MDH2 oxidoreductase family.</text>
</comment>
<dbReference type="PANTHER" id="PTHR11091">
    <property type="entry name" value="OXIDOREDUCTASE-RELATED"/>
    <property type="match status" value="1"/>
</dbReference>
<dbReference type="eggNOG" id="COG2055">
    <property type="taxonomic scope" value="Bacteria"/>
</dbReference>
<dbReference type="SUPFAM" id="SSF89733">
    <property type="entry name" value="L-sulfolactate dehydrogenase-like"/>
    <property type="match status" value="1"/>
</dbReference>
<dbReference type="Gene3D" id="3.30.1370.60">
    <property type="entry name" value="Hypothetical oxidoreductase yiak, domain 2"/>
    <property type="match status" value="1"/>
</dbReference>
<dbReference type="EMBL" id="CP000390">
    <property type="protein sequence ID" value="ABG64664.1"/>
    <property type="molecule type" value="Genomic_DNA"/>
</dbReference>
<dbReference type="OrthoDB" id="9811519at2"/>
<evidence type="ECO:0000256" key="2">
    <source>
        <dbReference type="ARBA" id="ARBA00023002"/>
    </source>
</evidence>
<dbReference type="AlphaFoldDB" id="Q11D61"/>
<protein>
    <submittedName>
        <fullName evidence="3">Malate/L-lactate dehydrogenase</fullName>
    </submittedName>
</protein>
<organism evidence="3">
    <name type="scientific">Chelativorans sp. (strain BNC1)</name>
    <dbReference type="NCBI Taxonomy" id="266779"/>
    <lineage>
        <taxon>Bacteria</taxon>
        <taxon>Pseudomonadati</taxon>
        <taxon>Pseudomonadota</taxon>
        <taxon>Alphaproteobacteria</taxon>
        <taxon>Hyphomicrobiales</taxon>
        <taxon>Phyllobacteriaceae</taxon>
        <taxon>Chelativorans</taxon>
    </lineage>
</organism>
<dbReference type="KEGG" id="mes:Meso_3293"/>
<dbReference type="InterPro" id="IPR036111">
    <property type="entry name" value="Mal/L-sulfo/L-lacto_DH-like_sf"/>
</dbReference>
<dbReference type="InterPro" id="IPR003767">
    <property type="entry name" value="Malate/L-lactate_DH-like"/>
</dbReference>
<dbReference type="Gene3D" id="1.10.1530.10">
    <property type="match status" value="1"/>
</dbReference>
<sequence>MTQVHLKPSSRSGLEQPPGTVRLTVEGARDLTRRALVGAGYSVEEAKIIQSQLVTNALDGYGPAGLNRALAIIMEPRAREPRRAIRIVHETPNSALLDGGNNVGYLACWRASEVALEKARATGFAVVGVNNCPFSGRNAHYVEPLARAGFVALHTTSGMPHVLPLGGRKAVMGTNPICFAFPTKGRDPIIVDMSTLAIMWGDVLLHARTGEPLPEGVGFDSDGNPTTDASKAAKGGVAPFGGHKGYALSLVVQILGLMAGAHLPRGLSSDYAGLFIVVDPKLTLPAGAFEEHLDLFIRDLKSTPRREGVNDILVPSERAFRQRRIQQEADVVDIDVALHSALEQWASGEKSAVIQPCDAD</sequence>
<name>Q11D61_CHESB</name>
<dbReference type="GO" id="GO:0016491">
    <property type="term" value="F:oxidoreductase activity"/>
    <property type="evidence" value="ECO:0007669"/>
    <property type="project" value="UniProtKB-KW"/>
</dbReference>
<evidence type="ECO:0000313" key="3">
    <source>
        <dbReference type="EMBL" id="ABG64664.1"/>
    </source>
</evidence>
<dbReference type="InterPro" id="IPR043144">
    <property type="entry name" value="Mal/L-sulf/L-lact_DH-like_ah"/>
</dbReference>
<proteinExistence type="inferred from homology"/>
<dbReference type="Pfam" id="PF02615">
    <property type="entry name" value="Ldh_2"/>
    <property type="match status" value="1"/>
</dbReference>
<keyword evidence="2" id="KW-0560">Oxidoreductase</keyword>
<reference evidence="3" key="1">
    <citation type="submission" date="2006-06" db="EMBL/GenBank/DDBJ databases">
        <title>Complete sequence of chromosome of Chelativorans sp. BNC1.</title>
        <authorList>
            <consortium name="US DOE Joint Genome Institute"/>
            <person name="Copeland A."/>
            <person name="Lucas S."/>
            <person name="Lapidus A."/>
            <person name="Barry K."/>
            <person name="Detter J.C."/>
            <person name="Glavina del Rio T."/>
            <person name="Hammon N."/>
            <person name="Israni S."/>
            <person name="Dalin E."/>
            <person name="Tice H."/>
            <person name="Pitluck S."/>
            <person name="Chertkov O."/>
            <person name="Brettin T."/>
            <person name="Bruce D."/>
            <person name="Han C."/>
            <person name="Tapia R."/>
            <person name="Gilna P."/>
            <person name="Schmutz J."/>
            <person name="Larimer F."/>
            <person name="Land M."/>
            <person name="Hauser L."/>
            <person name="Kyrpides N."/>
            <person name="Mikhailova N."/>
            <person name="Richardson P."/>
        </authorList>
    </citation>
    <scope>NUCLEOTIDE SEQUENCE</scope>
    <source>
        <strain evidence="3">BNC1</strain>
    </source>
</reference>
<dbReference type="PANTHER" id="PTHR11091:SF0">
    <property type="entry name" value="MALATE DEHYDROGENASE"/>
    <property type="match status" value="1"/>
</dbReference>
<evidence type="ECO:0000256" key="1">
    <source>
        <dbReference type="ARBA" id="ARBA00006056"/>
    </source>
</evidence>